<organism evidence="2 3">
    <name type="scientific">Purpureocillium lilacinum</name>
    <name type="common">Paecilomyces lilacinus</name>
    <dbReference type="NCBI Taxonomy" id="33203"/>
    <lineage>
        <taxon>Eukaryota</taxon>
        <taxon>Fungi</taxon>
        <taxon>Dikarya</taxon>
        <taxon>Ascomycota</taxon>
        <taxon>Pezizomycotina</taxon>
        <taxon>Sordariomycetes</taxon>
        <taxon>Hypocreomycetidae</taxon>
        <taxon>Hypocreales</taxon>
        <taxon>Ophiocordycipitaceae</taxon>
        <taxon>Purpureocillium</taxon>
    </lineage>
</organism>
<evidence type="ECO:0000313" key="3">
    <source>
        <dbReference type="Proteomes" id="UP000078240"/>
    </source>
</evidence>
<feature type="region of interest" description="Disordered" evidence="1">
    <location>
        <begin position="1"/>
        <end position="71"/>
    </location>
</feature>
<evidence type="ECO:0000313" key="2">
    <source>
        <dbReference type="EMBL" id="OAQ87584.1"/>
    </source>
</evidence>
<evidence type="ECO:0000256" key="1">
    <source>
        <dbReference type="SAM" id="MobiDB-lite"/>
    </source>
</evidence>
<comment type="caution">
    <text evidence="2">The sequence shown here is derived from an EMBL/GenBank/DDBJ whole genome shotgun (WGS) entry which is preliminary data.</text>
</comment>
<accession>A0A179HBZ5</accession>
<reference evidence="2 3" key="1">
    <citation type="submission" date="2016-01" db="EMBL/GenBank/DDBJ databases">
        <title>Biosynthesis of antibiotic leucinostatins and their inhibition on Phytophthora in bio-control Purpureocillium lilacinum.</title>
        <authorList>
            <person name="Wang G."/>
            <person name="Liu Z."/>
            <person name="Lin R."/>
            <person name="Li E."/>
            <person name="Mao Z."/>
            <person name="Ling J."/>
            <person name="Yin W."/>
            <person name="Xie B."/>
        </authorList>
    </citation>
    <scope>NUCLEOTIDE SEQUENCE [LARGE SCALE GENOMIC DNA]</scope>
    <source>
        <strain evidence="2">PLBJ-1</strain>
    </source>
</reference>
<feature type="compositionally biased region" description="Pro residues" evidence="1">
    <location>
        <begin position="33"/>
        <end position="46"/>
    </location>
</feature>
<proteinExistence type="predicted"/>
<gene>
    <name evidence="2" type="ORF">VFPBJ_01624</name>
</gene>
<protein>
    <submittedName>
        <fullName evidence="2">Uncharacterized protein</fullName>
    </submittedName>
</protein>
<dbReference type="EMBL" id="LSBH01000001">
    <property type="protein sequence ID" value="OAQ87584.1"/>
    <property type="molecule type" value="Genomic_DNA"/>
</dbReference>
<name>A0A179HBZ5_PURLI</name>
<sequence>MAPRRGQTVHGPLFREPCGRSSDPLPAQTPLRVHPPSPSTPAPDGPPRLRIPTAASRSRGRQPARYPGFLQELSPPISDPAATCTCLPRVWYLSIATLRVVSLPRRHEFRPEGHPAVSAEAVMAYSRQPSRFLTLPL</sequence>
<dbReference type="AlphaFoldDB" id="A0A179HBZ5"/>
<dbReference type="Proteomes" id="UP000078240">
    <property type="component" value="Unassembled WGS sequence"/>
</dbReference>